<feature type="domain" description="DnaJ homologue subfamily C member 28 conserved" evidence="2">
    <location>
        <begin position="221"/>
        <end position="286"/>
    </location>
</feature>
<feature type="region of interest" description="Disordered" evidence="1">
    <location>
        <begin position="78"/>
        <end position="116"/>
    </location>
</feature>
<feature type="compositionally biased region" description="Polar residues" evidence="1">
    <location>
        <begin position="78"/>
        <end position="92"/>
    </location>
</feature>
<sequence length="445" mass="51197">MRPTPPRTFVSAGVRLSQRASDKLFADAAREEAQQGARRSRMCMDPADPVWTGDERLEHTVLRMLMDKYKPLRQQVSMRTAESNRLRQSQKPTLRPTHSLRETAPKAPYTPPGQPWNAVFVRPSHAADEEPRVYRGKYMDVSPPKSDMAQHLARKGIAASQLALDDRKAMSELRHALRRSMHRDKIEVARDIKLGRHAPTPTDASAPQIGMLGATKGLAGIAEQRIVEAQAKGLFRSNPLHGKPMPRDYHETNPYLHREEFVLNRMIQRQGNTPPWVQRNQDLQTEMLSLQQRLQHAWICRMLQRLDTSDAWCSLAPVHVHWHDHLGPDDLRAYRIEARDEAEQRTLEWVRTFHDAAWIRAESAYHTAAVDQLNQVIRSYNHTAPPSARKVLVTKDAFLASSIQRAFPLMVHAASARIRARREMPRKASTDTPRWPRWLWQQLHD</sequence>
<dbReference type="Proteomes" id="UP001217582">
    <property type="component" value="Chromosome 1"/>
</dbReference>
<dbReference type="AlphaFoldDB" id="A0AAJ5YYQ5"/>
<gene>
    <name evidence="3" type="ORF">MARU1_000633</name>
</gene>
<dbReference type="InterPro" id="IPR018961">
    <property type="entry name" value="DnaJ_homolog_subfam-C_membr-28"/>
</dbReference>
<evidence type="ECO:0000313" key="3">
    <source>
        <dbReference type="EMBL" id="WFD14627.1"/>
    </source>
</evidence>
<evidence type="ECO:0000256" key="1">
    <source>
        <dbReference type="SAM" id="MobiDB-lite"/>
    </source>
</evidence>
<evidence type="ECO:0000313" key="4">
    <source>
        <dbReference type="Proteomes" id="UP001217582"/>
    </source>
</evidence>
<protein>
    <recommendedName>
        <fullName evidence="2">DnaJ homologue subfamily C member 28 conserved domain-containing protein</fullName>
    </recommendedName>
</protein>
<name>A0AAJ5YYQ5_9BASI</name>
<reference evidence="3 4" key="1">
    <citation type="submission" date="2023-03" db="EMBL/GenBank/DDBJ databases">
        <title>Mating type loci evolution in Malassezia.</title>
        <authorList>
            <person name="Coelho M.A."/>
        </authorList>
    </citation>
    <scope>NUCLEOTIDE SEQUENCE [LARGE SCALE GENOMIC DNA]</scope>
    <source>
        <strain evidence="3 4">CBS 13387</strain>
    </source>
</reference>
<evidence type="ECO:0000259" key="2">
    <source>
        <dbReference type="Pfam" id="PF09350"/>
    </source>
</evidence>
<keyword evidence="4" id="KW-1185">Reference proteome</keyword>
<dbReference type="EMBL" id="CP119916">
    <property type="protein sequence ID" value="WFD14627.1"/>
    <property type="molecule type" value="Genomic_DNA"/>
</dbReference>
<organism evidence="3 4">
    <name type="scientific">Malassezia arunalokei</name>
    <dbReference type="NCBI Taxonomy" id="1514897"/>
    <lineage>
        <taxon>Eukaryota</taxon>
        <taxon>Fungi</taxon>
        <taxon>Dikarya</taxon>
        <taxon>Basidiomycota</taxon>
        <taxon>Ustilaginomycotina</taxon>
        <taxon>Malasseziomycetes</taxon>
        <taxon>Malasseziales</taxon>
        <taxon>Malasseziaceae</taxon>
        <taxon>Malassezia</taxon>
    </lineage>
</organism>
<dbReference type="PANTHER" id="PTHR39394">
    <property type="entry name" value="YALI0E31793P"/>
    <property type="match status" value="1"/>
</dbReference>
<dbReference type="PANTHER" id="PTHR39394:SF1">
    <property type="entry name" value="DNAJ HOMOLOGUE SUBFAMILY C MEMBER 28 CONSERVED DOMAIN-CONTAINING PROTEIN"/>
    <property type="match status" value="1"/>
</dbReference>
<accession>A0AAJ5YYQ5</accession>
<proteinExistence type="predicted"/>
<dbReference type="Pfam" id="PF09350">
    <property type="entry name" value="DJC28_CD"/>
    <property type="match status" value="1"/>
</dbReference>